<evidence type="ECO:0000256" key="9">
    <source>
        <dbReference type="ARBA" id="ARBA00025772"/>
    </source>
</evidence>
<dbReference type="Gene3D" id="3.55.40.10">
    <property type="entry name" value="minor pseudopilin epsh domain"/>
    <property type="match status" value="1"/>
</dbReference>
<dbReference type="NCBIfam" id="TIGR02532">
    <property type="entry name" value="IV_pilin_GFxxxE"/>
    <property type="match status" value="1"/>
</dbReference>
<dbReference type="GO" id="GO:0015628">
    <property type="term" value="P:protein secretion by the type II secretion system"/>
    <property type="evidence" value="ECO:0007669"/>
    <property type="project" value="InterPro"/>
</dbReference>
<keyword evidence="5" id="KW-0997">Cell inner membrane</keyword>
<dbReference type="InterPro" id="IPR045584">
    <property type="entry name" value="Pilin-like"/>
</dbReference>
<dbReference type="EMBL" id="BLJN01000003">
    <property type="protein sequence ID" value="GFE81828.1"/>
    <property type="molecule type" value="Genomic_DNA"/>
</dbReference>
<organism evidence="13 14">
    <name type="scientific">Steroidobacter agaridevorans</name>
    <dbReference type="NCBI Taxonomy" id="2695856"/>
    <lineage>
        <taxon>Bacteria</taxon>
        <taxon>Pseudomonadati</taxon>
        <taxon>Pseudomonadota</taxon>
        <taxon>Gammaproteobacteria</taxon>
        <taxon>Steroidobacterales</taxon>
        <taxon>Steroidobacteraceae</taxon>
        <taxon>Steroidobacter</taxon>
    </lineage>
</organism>
<evidence type="ECO:0000256" key="1">
    <source>
        <dbReference type="ARBA" id="ARBA00004377"/>
    </source>
</evidence>
<evidence type="ECO:0000256" key="2">
    <source>
        <dbReference type="ARBA" id="ARBA00021549"/>
    </source>
</evidence>
<evidence type="ECO:0000256" key="6">
    <source>
        <dbReference type="ARBA" id="ARBA00022692"/>
    </source>
</evidence>
<protein>
    <recommendedName>
        <fullName evidence="2">Type II secretion system protein H</fullName>
    </recommendedName>
    <alternativeName>
        <fullName evidence="10">General secretion pathway protein H</fullName>
    </alternativeName>
</protein>
<reference evidence="14" key="1">
    <citation type="submission" date="2020-01" db="EMBL/GenBank/DDBJ databases">
        <title>'Steroidobacter agaridevorans' sp. nov., agar-degrading bacteria isolated from rhizosphere soils.</title>
        <authorList>
            <person name="Ikenaga M."/>
            <person name="Kataoka M."/>
            <person name="Murouchi A."/>
            <person name="Katsuragi S."/>
            <person name="Sakai M."/>
        </authorList>
    </citation>
    <scope>NUCLEOTIDE SEQUENCE [LARGE SCALE GENOMIC DNA]</scope>
    <source>
        <strain evidence="14">YU21-B</strain>
    </source>
</reference>
<proteinExistence type="inferred from homology"/>
<keyword evidence="14" id="KW-1185">Reference proteome</keyword>
<sequence length="188" mass="20189">MPLHAMFVTVPINRAHRLGSGFTMIELLVTVAVASITLALAVPAFTQMTVNSRLTTQANEVVAALNLARSEAIKRNVRVSFCRVESEQAVDCELATGRWTHWIVTTGDGGNVIRRGVVNTFSGGISMRSTLTEDQVTFRPEGLAYSGDALVADERITVCAPRNGSGRHVTLGRGSRLSTESIDEDCAA</sequence>
<dbReference type="Pfam" id="PF07963">
    <property type="entry name" value="N_methyl"/>
    <property type="match status" value="1"/>
</dbReference>
<evidence type="ECO:0000313" key="14">
    <source>
        <dbReference type="Proteomes" id="UP000445000"/>
    </source>
</evidence>
<comment type="subcellular location">
    <subcellularLocation>
        <location evidence="1">Cell inner membrane</location>
        <topology evidence="1">Single-pass membrane protein</topology>
    </subcellularLocation>
</comment>
<evidence type="ECO:0000256" key="7">
    <source>
        <dbReference type="ARBA" id="ARBA00022989"/>
    </source>
</evidence>
<dbReference type="AlphaFoldDB" id="A0A829YG76"/>
<keyword evidence="7 11" id="KW-1133">Transmembrane helix</keyword>
<keyword evidence="8 11" id="KW-0472">Membrane</keyword>
<dbReference type="InterPro" id="IPR022346">
    <property type="entry name" value="T2SS_GspH"/>
</dbReference>
<evidence type="ECO:0000256" key="8">
    <source>
        <dbReference type="ARBA" id="ARBA00023136"/>
    </source>
</evidence>
<dbReference type="Proteomes" id="UP000445000">
    <property type="component" value="Unassembled WGS sequence"/>
</dbReference>
<dbReference type="GO" id="GO:0015627">
    <property type="term" value="C:type II protein secretion system complex"/>
    <property type="evidence" value="ECO:0007669"/>
    <property type="project" value="InterPro"/>
</dbReference>
<comment type="caution">
    <text evidence="13">The sequence shown here is derived from an EMBL/GenBank/DDBJ whole genome shotgun (WGS) entry which is preliminary data.</text>
</comment>
<feature type="domain" description="General secretion pathway GspH" evidence="12">
    <location>
        <begin position="57"/>
        <end position="172"/>
    </location>
</feature>
<dbReference type="InterPro" id="IPR012902">
    <property type="entry name" value="N_methyl_site"/>
</dbReference>
<keyword evidence="3" id="KW-1003">Cell membrane</keyword>
<keyword evidence="6 11" id="KW-0812">Transmembrane</keyword>
<feature type="transmembrane region" description="Helical" evidence="11">
    <location>
        <begin position="21"/>
        <end position="45"/>
    </location>
</feature>
<accession>A0A829YG76</accession>
<dbReference type="SUPFAM" id="SSF54523">
    <property type="entry name" value="Pili subunits"/>
    <property type="match status" value="1"/>
</dbReference>
<evidence type="ECO:0000256" key="3">
    <source>
        <dbReference type="ARBA" id="ARBA00022475"/>
    </source>
</evidence>
<name>A0A829YG76_9GAMM</name>
<gene>
    <name evidence="13" type="ORF">GCM10011487_38280</name>
</gene>
<dbReference type="Pfam" id="PF12019">
    <property type="entry name" value="GspH"/>
    <property type="match status" value="1"/>
</dbReference>
<keyword evidence="4" id="KW-0488">Methylation</keyword>
<comment type="similarity">
    <text evidence="9">Belongs to the GSP H family.</text>
</comment>
<evidence type="ECO:0000256" key="10">
    <source>
        <dbReference type="ARBA" id="ARBA00030775"/>
    </source>
</evidence>
<evidence type="ECO:0000256" key="4">
    <source>
        <dbReference type="ARBA" id="ARBA00022481"/>
    </source>
</evidence>
<dbReference type="GO" id="GO:0005886">
    <property type="term" value="C:plasma membrane"/>
    <property type="evidence" value="ECO:0007669"/>
    <property type="project" value="UniProtKB-SubCell"/>
</dbReference>
<evidence type="ECO:0000259" key="12">
    <source>
        <dbReference type="Pfam" id="PF12019"/>
    </source>
</evidence>
<evidence type="ECO:0000313" key="13">
    <source>
        <dbReference type="EMBL" id="GFE81828.1"/>
    </source>
</evidence>
<evidence type="ECO:0000256" key="5">
    <source>
        <dbReference type="ARBA" id="ARBA00022519"/>
    </source>
</evidence>
<evidence type="ECO:0000256" key="11">
    <source>
        <dbReference type="SAM" id="Phobius"/>
    </source>
</evidence>